<evidence type="ECO:0000313" key="1">
    <source>
        <dbReference type="EMBL" id="KRN49646.1"/>
    </source>
</evidence>
<reference evidence="1 2" key="1">
    <citation type="journal article" date="2015" name="Genome Announc.">
        <title>Expanding the biotechnology potential of lactobacilli through comparative genomics of 213 strains and associated genera.</title>
        <authorList>
            <person name="Sun Z."/>
            <person name="Harris H.M."/>
            <person name="McCann A."/>
            <person name="Guo C."/>
            <person name="Argimon S."/>
            <person name="Zhang W."/>
            <person name="Yang X."/>
            <person name="Jeffery I.B."/>
            <person name="Cooney J.C."/>
            <person name="Kagawa T.F."/>
            <person name="Liu W."/>
            <person name="Song Y."/>
            <person name="Salvetti E."/>
            <person name="Wrobel A."/>
            <person name="Rasinkangas P."/>
            <person name="Parkhill J."/>
            <person name="Rea M.C."/>
            <person name="O'Sullivan O."/>
            <person name="Ritari J."/>
            <person name="Douillard F.P."/>
            <person name="Paul Ross R."/>
            <person name="Yang R."/>
            <person name="Briner A.E."/>
            <person name="Felis G.E."/>
            <person name="de Vos W.M."/>
            <person name="Barrangou R."/>
            <person name="Klaenhammer T.R."/>
            <person name="Caufield P.W."/>
            <person name="Cui Y."/>
            <person name="Zhang H."/>
            <person name="O'Toole P.W."/>
        </authorList>
    </citation>
    <scope>NUCLEOTIDE SEQUENCE [LARGE SCALE GENOMIC DNA]</scope>
    <source>
        <strain evidence="1 2">DSM 20405</strain>
    </source>
</reference>
<name>A0A0R2HBG6_9FIRM</name>
<sequence length="81" mass="9262">MTKEEAMKSGRELDVYLDSEMADEKTGALDDLWQSIYDVVQLCTGGIMESDPREIEAALQWLKEVQPLTKDYKTLSLDFDN</sequence>
<dbReference type="AlphaFoldDB" id="A0A0R2HBG6"/>
<dbReference type="EMBL" id="JQBL01000024">
    <property type="protein sequence ID" value="KRN49646.1"/>
    <property type="molecule type" value="Genomic_DNA"/>
</dbReference>
<dbReference type="Proteomes" id="UP000051841">
    <property type="component" value="Unassembled WGS sequence"/>
</dbReference>
<comment type="caution">
    <text evidence="1">The sequence shown here is derived from an EMBL/GenBank/DDBJ whole genome shotgun (WGS) entry which is preliminary data.</text>
</comment>
<accession>A0A0R2HBG6</accession>
<organism evidence="1 2">
    <name type="scientific">Kandleria vitulina DSM 20405</name>
    <dbReference type="NCBI Taxonomy" id="1410657"/>
    <lineage>
        <taxon>Bacteria</taxon>
        <taxon>Bacillati</taxon>
        <taxon>Bacillota</taxon>
        <taxon>Erysipelotrichia</taxon>
        <taxon>Erysipelotrichales</taxon>
        <taxon>Coprobacillaceae</taxon>
        <taxon>Kandleria</taxon>
    </lineage>
</organism>
<evidence type="ECO:0000313" key="2">
    <source>
        <dbReference type="Proteomes" id="UP000051841"/>
    </source>
</evidence>
<keyword evidence="2" id="KW-1185">Reference proteome</keyword>
<dbReference type="PATRIC" id="fig|1410657.5.peg.993"/>
<dbReference type="RefSeq" id="WP_029070864.1">
    <property type="nucleotide sequence ID" value="NZ_JNKN01000016.1"/>
</dbReference>
<gene>
    <name evidence="1" type="ORF">IV49_GL000955</name>
</gene>
<protein>
    <submittedName>
        <fullName evidence="1">Uncharacterized protein</fullName>
    </submittedName>
</protein>
<proteinExistence type="predicted"/>